<organism evidence="11 12">
    <name type="scientific">Stylophora pistillata</name>
    <name type="common">Smooth cauliflower coral</name>
    <dbReference type="NCBI Taxonomy" id="50429"/>
    <lineage>
        <taxon>Eukaryota</taxon>
        <taxon>Metazoa</taxon>
        <taxon>Cnidaria</taxon>
        <taxon>Anthozoa</taxon>
        <taxon>Hexacorallia</taxon>
        <taxon>Scleractinia</taxon>
        <taxon>Astrocoeniina</taxon>
        <taxon>Pocilloporidae</taxon>
        <taxon>Stylophora</taxon>
    </lineage>
</organism>
<feature type="region of interest" description="Disordered" evidence="8">
    <location>
        <begin position="419"/>
        <end position="440"/>
    </location>
</feature>
<evidence type="ECO:0000259" key="10">
    <source>
        <dbReference type="Pfam" id="PF00909"/>
    </source>
</evidence>
<accession>A0A2B4RYY2</accession>
<keyword evidence="5 9" id="KW-1133">Transmembrane helix</keyword>
<evidence type="ECO:0000256" key="9">
    <source>
        <dbReference type="SAM" id="Phobius"/>
    </source>
</evidence>
<evidence type="ECO:0000256" key="8">
    <source>
        <dbReference type="SAM" id="MobiDB-lite"/>
    </source>
</evidence>
<feature type="transmembrane region" description="Helical" evidence="9">
    <location>
        <begin position="279"/>
        <end position="301"/>
    </location>
</feature>
<protein>
    <submittedName>
        <fullName evidence="11">Putative ammonium transporter 1</fullName>
    </submittedName>
</protein>
<sequence length="440" mass="47405">MSENISRILLPFNIRVAHKPITTLRQLLTNVKDKDEPRNRQGTIYKINCSDCQASYIGETGRNLTTRLTEHRRATRKVMQTGFAFLEAGSVRSKNTTNILIKNFLDVSATIVSGAMAERTEFKAYLLYSVFLTGFVYPIVTHWAWDGNGWLYKGVEYTKDNVTMSIAYQDFAGSGVVHVLGGTVALIGATVVGPRTGRFVNGVPVLLAGHTVPKAALGGFILFFGFLGFNGGSQAAITFGGDADAVALSIVNTVLGGASGALTAMIVKRLGFADKYWSLLFAINGGLTGMVALCAGCNAIYPYAAFAIGIIAGVAYVGWSTLILYFKIDDPLEAVAVHLGGGFWGVLSVPIFNKESGIFYDGSAYSFYLFGWNVMGVLAIMAWSASLSLPLFLVLRVTKQLRVSPEIEEIGLDIPKHGEPAYPLDSYGNGWSDPPSVPQS</sequence>
<feature type="domain" description="Ammonium transporter AmtB-like" evidence="10">
    <location>
        <begin position="107"/>
        <end position="422"/>
    </location>
</feature>
<dbReference type="GO" id="GO:0008519">
    <property type="term" value="F:ammonium channel activity"/>
    <property type="evidence" value="ECO:0007669"/>
    <property type="project" value="InterPro"/>
</dbReference>
<dbReference type="AlphaFoldDB" id="A0A2B4RYY2"/>
<evidence type="ECO:0000256" key="5">
    <source>
        <dbReference type="ARBA" id="ARBA00022989"/>
    </source>
</evidence>
<dbReference type="OrthoDB" id="534912at2759"/>
<keyword evidence="7" id="KW-0924">Ammonia transport</keyword>
<keyword evidence="4 9" id="KW-0812">Transmembrane</keyword>
<evidence type="ECO:0000256" key="1">
    <source>
        <dbReference type="ARBA" id="ARBA00004141"/>
    </source>
</evidence>
<dbReference type="Gene3D" id="1.10.3430.10">
    <property type="entry name" value="Ammonium transporter AmtB like domains"/>
    <property type="match status" value="2"/>
</dbReference>
<name>A0A2B4RYY2_STYPI</name>
<evidence type="ECO:0000313" key="12">
    <source>
        <dbReference type="Proteomes" id="UP000225706"/>
    </source>
</evidence>
<dbReference type="EMBL" id="LSMT01000200">
    <property type="protein sequence ID" value="PFX23664.1"/>
    <property type="molecule type" value="Genomic_DNA"/>
</dbReference>
<dbReference type="GO" id="GO:0005886">
    <property type="term" value="C:plasma membrane"/>
    <property type="evidence" value="ECO:0007669"/>
    <property type="project" value="TreeGrafter"/>
</dbReference>
<keyword evidence="6 9" id="KW-0472">Membrane</keyword>
<dbReference type="InterPro" id="IPR029020">
    <property type="entry name" value="Ammonium/urea_transptr"/>
</dbReference>
<dbReference type="PANTHER" id="PTHR11730:SF6">
    <property type="entry name" value="AMMONIUM TRANSPORTER"/>
    <property type="match status" value="1"/>
</dbReference>
<dbReference type="PANTHER" id="PTHR11730">
    <property type="entry name" value="AMMONIUM TRANSPORTER"/>
    <property type="match status" value="1"/>
</dbReference>
<proteinExistence type="inferred from homology"/>
<dbReference type="GO" id="GO:0097272">
    <property type="term" value="P:ammonium homeostasis"/>
    <property type="evidence" value="ECO:0007669"/>
    <property type="project" value="TreeGrafter"/>
</dbReference>
<gene>
    <name evidence="11" type="primary">amt-1</name>
    <name evidence="11" type="ORF">AWC38_SpisGene11779</name>
</gene>
<evidence type="ECO:0000256" key="6">
    <source>
        <dbReference type="ARBA" id="ARBA00023136"/>
    </source>
</evidence>
<dbReference type="SUPFAM" id="SSF111352">
    <property type="entry name" value="Ammonium transporter"/>
    <property type="match status" value="1"/>
</dbReference>
<evidence type="ECO:0000256" key="3">
    <source>
        <dbReference type="ARBA" id="ARBA00022448"/>
    </source>
</evidence>
<feature type="transmembrane region" description="Helical" evidence="9">
    <location>
        <begin position="372"/>
        <end position="395"/>
    </location>
</feature>
<feature type="transmembrane region" description="Helical" evidence="9">
    <location>
        <begin position="332"/>
        <end position="352"/>
    </location>
</feature>
<dbReference type="Proteomes" id="UP000225706">
    <property type="component" value="Unassembled WGS sequence"/>
</dbReference>
<feature type="transmembrane region" description="Helical" evidence="9">
    <location>
        <begin position="307"/>
        <end position="325"/>
    </location>
</feature>
<evidence type="ECO:0000256" key="2">
    <source>
        <dbReference type="ARBA" id="ARBA00005887"/>
    </source>
</evidence>
<dbReference type="InterPro" id="IPR024041">
    <property type="entry name" value="NH4_transpt_AmtB-like_dom"/>
</dbReference>
<keyword evidence="12" id="KW-1185">Reference proteome</keyword>
<feature type="transmembrane region" description="Helical" evidence="9">
    <location>
        <begin position="125"/>
        <end position="145"/>
    </location>
</feature>
<feature type="transmembrane region" description="Helical" evidence="9">
    <location>
        <begin position="246"/>
        <end position="267"/>
    </location>
</feature>
<dbReference type="Pfam" id="PF00909">
    <property type="entry name" value="Ammonium_transp"/>
    <property type="match status" value="1"/>
</dbReference>
<evidence type="ECO:0000256" key="4">
    <source>
        <dbReference type="ARBA" id="ARBA00022692"/>
    </source>
</evidence>
<evidence type="ECO:0000256" key="7">
    <source>
        <dbReference type="ARBA" id="ARBA00023177"/>
    </source>
</evidence>
<evidence type="ECO:0000313" key="11">
    <source>
        <dbReference type="EMBL" id="PFX23664.1"/>
    </source>
</evidence>
<feature type="transmembrane region" description="Helical" evidence="9">
    <location>
        <begin position="171"/>
        <end position="193"/>
    </location>
</feature>
<feature type="transmembrane region" description="Helical" evidence="9">
    <location>
        <begin position="205"/>
        <end position="226"/>
    </location>
</feature>
<comment type="caution">
    <text evidence="11">The sequence shown here is derived from an EMBL/GenBank/DDBJ whole genome shotgun (WGS) entry which is preliminary data.</text>
</comment>
<reference evidence="12" key="1">
    <citation type="journal article" date="2017" name="bioRxiv">
        <title>Comparative analysis of the genomes of Stylophora pistillata and Acropora digitifera provides evidence for extensive differences between species of corals.</title>
        <authorList>
            <person name="Voolstra C.R."/>
            <person name="Li Y."/>
            <person name="Liew Y.J."/>
            <person name="Baumgarten S."/>
            <person name="Zoccola D."/>
            <person name="Flot J.-F."/>
            <person name="Tambutte S."/>
            <person name="Allemand D."/>
            <person name="Aranda M."/>
        </authorList>
    </citation>
    <scope>NUCLEOTIDE SEQUENCE [LARGE SCALE GENOMIC DNA]</scope>
</reference>
<comment type="similarity">
    <text evidence="2">Belongs to the ammonia transporter channel (TC 1.A.11.2) family.</text>
</comment>
<comment type="subcellular location">
    <subcellularLocation>
        <location evidence="1">Membrane</location>
        <topology evidence="1">Multi-pass membrane protein</topology>
    </subcellularLocation>
</comment>
<keyword evidence="3" id="KW-0813">Transport</keyword>